<organism evidence="2 3">
    <name type="scientific">Nitrospirillum amazonense</name>
    <dbReference type="NCBI Taxonomy" id="28077"/>
    <lineage>
        <taxon>Bacteria</taxon>
        <taxon>Pseudomonadati</taxon>
        <taxon>Pseudomonadota</taxon>
        <taxon>Alphaproteobacteria</taxon>
        <taxon>Rhodospirillales</taxon>
        <taxon>Azospirillaceae</taxon>
        <taxon>Nitrospirillum</taxon>
    </lineage>
</organism>
<dbReference type="EMBL" id="VITN01000009">
    <property type="protein sequence ID" value="TWB18829.1"/>
    <property type="molecule type" value="Genomic_DNA"/>
</dbReference>
<reference evidence="2 3" key="1">
    <citation type="submission" date="2019-06" db="EMBL/GenBank/DDBJ databases">
        <title>Genomic Encyclopedia of Type Strains, Phase IV (KMG-V): Genome sequencing to study the core and pangenomes of soil and plant-associated prokaryotes.</title>
        <authorList>
            <person name="Whitman W."/>
        </authorList>
    </citation>
    <scope>NUCLEOTIDE SEQUENCE [LARGE SCALE GENOMIC DNA]</scope>
    <source>
        <strain evidence="2 3">BR 11880</strain>
    </source>
</reference>
<dbReference type="AlphaFoldDB" id="A0A560FB32"/>
<dbReference type="RefSeq" id="WP_145750984.1">
    <property type="nucleotide sequence ID" value="NZ_VITN01000009.1"/>
</dbReference>
<gene>
    <name evidence="2" type="ORF">FBZ89_109215</name>
</gene>
<evidence type="ECO:0008006" key="4">
    <source>
        <dbReference type="Google" id="ProtNLM"/>
    </source>
</evidence>
<evidence type="ECO:0000256" key="1">
    <source>
        <dbReference type="SAM" id="SignalP"/>
    </source>
</evidence>
<name>A0A560FB32_9PROT</name>
<accession>A0A560FB32</accession>
<dbReference type="SUPFAM" id="SSF69304">
    <property type="entry name" value="Tricorn protease N-terminal domain"/>
    <property type="match status" value="1"/>
</dbReference>
<comment type="caution">
    <text evidence="2">The sequence shown here is derived from an EMBL/GenBank/DDBJ whole genome shotgun (WGS) entry which is preliminary data.</text>
</comment>
<evidence type="ECO:0000313" key="2">
    <source>
        <dbReference type="EMBL" id="TWB18829.1"/>
    </source>
</evidence>
<protein>
    <recommendedName>
        <fullName evidence="4">Secreted protein</fullName>
    </recommendedName>
</protein>
<sequence>MTRALIAVVLAAGTSLFALTGAGQAEPSSAAPAGRYQLLYTGKFTNQVAEVYRIDTQTGQRWFLAEGTHWVPADPVAPGHYQVLSTGFTRNGESEVLMINAETGETWRRKGNDWIRIPFPG</sequence>
<evidence type="ECO:0000313" key="3">
    <source>
        <dbReference type="Proteomes" id="UP000319859"/>
    </source>
</evidence>
<dbReference type="Proteomes" id="UP000319859">
    <property type="component" value="Unassembled WGS sequence"/>
</dbReference>
<proteinExistence type="predicted"/>
<keyword evidence="1" id="KW-0732">Signal</keyword>
<feature type="chain" id="PRO_5022003521" description="Secreted protein" evidence="1">
    <location>
        <begin position="21"/>
        <end position="121"/>
    </location>
</feature>
<dbReference type="OrthoDB" id="9810080at2"/>
<feature type="signal peptide" evidence="1">
    <location>
        <begin position="1"/>
        <end position="20"/>
    </location>
</feature>